<reference evidence="5" key="1">
    <citation type="submission" date="2024-02" db="EMBL/GenBank/DDBJ databases">
        <title>Genome sequences of strain Gemmobacter sp. JM10B15.</title>
        <authorList>
            <person name="Zhang M."/>
        </authorList>
    </citation>
    <scope>NUCLEOTIDE SEQUENCE</scope>
    <source>
        <strain evidence="5">JM10B15</strain>
    </source>
</reference>
<accession>A0ABU8BVS3</accession>
<dbReference type="Pfam" id="PF09375">
    <property type="entry name" value="Peptidase_M75"/>
    <property type="match status" value="1"/>
</dbReference>
<dbReference type="EMBL" id="JBALHR010000006">
    <property type="protein sequence ID" value="MEH7828796.1"/>
    <property type="molecule type" value="Genomic_DNA"/>
</dbReference>
<dbReference type="InterPro" id="IPR038352">
    <property type="entry name" value="Imelysin_sf"/>
</dbReference>
<feature type="domain" description="Imelysin-like" evidence="4">
    <location>
        <begin position="40"/>
        <end position="324"/>
    </location>
</feature>
<proteinExistence type="predicted"/>
<feature type="chain" id="PRO_5045845144" evidence="3">
    <location>
        <begin position="22"/>
        <end position="346"/>
    </location>
</feature>
<gene>
    <name evidence="5" type="ORF">V6590_11595</name>
</gene>
<dbReference type="InterPro" id="IPR018976">
    <property type="entry name" value="Imelysin-like"/>
</dbReference>
<comment type="caution">
    <text evidence="5">The sequence shown here is derived from an EMBL/GenBank/DDBJ whole genome shotgun (WGS) entry which is preliminary data.</text>
</comment>
<keyword evidence="2 3" id="KW-0732">Signal</keyword>
<dbReference type="Proteomes" id="UP001431963">
    <property type="component" value="Unassembled WGS sequence"/>
</dbReference>
<sequence length="346" mass="35834">MTKSASLAAAVLALLPTAVLADAESDGLAEVKAFTLEHTARLEADTAALQNAVDAYAAILAAHQGDYAAALAAEGPALAEAIKAIRAAWLVASNDYETIEGIVAGVPSTALFDLILDAGNPGTEAEDVADYDLVLPDGTVLHQPGSLFHSLSEPLFWGTDPAHLIVAGDVDGDGAASPGEGLFDVNLAQGVATGLVKWSGELDVAMMAWEPNRNDAFAAVVTMTPTVGDYFGEWKESQFINGKIGAFVAQSRLVDVSGIMGGCKRMYFSAVSPVVAAGDPEMDATIRAAFDELLALVEETRTREAAGTAFGAEEADALGSEAQDMADRIVAMVLQAAARHDVKLEG</sequence>
<evidence type="ECO:0000256" key="3">
    <source>
        <dbReference type="SAM" id="SignalP"/>
    </source>
</evidence>
<evidence type="ECO:0000256" key="2">
    <source>
        <dbReference type="ARBA" id="ARBA00022729"/>
    </source>
</evidence>
<evidence type="ECO:0000256" key="1">
    <source>
        <dbReference type="ARBA" id="ARBA00004196"/>
    </source>
</evidence>
<evidence type="ECO:0000259" key="4">
    <source>
        <dbReference type="Pfam" id="PF09375"/>
    </source>
</evidence>
<organism evidence="5 6">
    <name type="scientific">Gemmobacter denitrificans</name>
    <dbReference type="NCBI Taxonomy" id="3123040"/>
    <lineage>
        <taxon>Bacteria</taxon>
        <taxon>Pseudomonadati</taxon>
        <taxon>Pseudomonadota</taxon>
        <taxon>Alphaproteobacteria</taxon>
        <taxon>Rhodobacterales</taxon>
        <taxon>Paracoccaceae</taxon>
        <taxon>Gemmobacter</taxon>
    </lineage>
</organism>
<evidence type="ECO:0000313" key="6">
    <source>
        <dbReference type="Proteomes" id="UP001431963"/>
    </source>
</evidence>
<protein>
    <submittedName>
        <fullName evidence="5">Imelysin family protein</fullName>
    </submittedName>
</protein>
<comment type="subcellular location">
    <subcellularLocation>
        <location evidence="1">Cell envelope</location>
    </subcellularLocation>
</comment>
<name>A0ABU8BVS3_9RHOB</name>
<feature type="signal peptide" evidence="3">
    <location>
        <begin position="1"/>
        <end position="21"/>
    </location>
</feature>
<dbReference type="Gene3D" id="1.20.1420.20">
    <property type="entry name" value="M75 peptidase, HXXE motif"/>
    <property type="match status" value="1"/>
</dbReference>
<evidence type="ECO:0000313" key="5">
    <source>
        <dbReference type="EMBL" id="MEH7828796.1"/>
    </source>
</evidence>
<dbReference type="RefSeq" id="WP_335423105.1">
    <property type="nucleotide sequence ID" value="NZ_JBALHR010000006.1"/>
</dbReference>
<keyword evidence="6" id="KW-1185">Reference proteome</keyword>